<evidence type="ECO:0000313" key="5">
    <source>
        <dbReference type="Proteomes" id="UP001500936"/>
    </source>
</evidence>
<dbReference type="Proteomes" id="UP001500936">
    <property type="component" value="Unassembled WGS sequence"/>
</dbReference>
<dbReference type="Pfam" id="PF01968">
    <property type="entry name" value="Hydantoinase_A"/>
    <property type="match status" value="1"/>
</dbReference>
<dbReference type="InterPro" id="IPR049517">
    <property type="entry name" value="ACX-like_C"/>
</dbReference>
<gene>
    <name evidence="4" type="ORF">GCM10023187_54530</name>
</gene>
<evidence type="ECO:0000259" key="3">
    <source>
        <dbReference type="Pfam" id="PF19278"/>
    </source>
</evidence>
<sequence length="549" mass="59661">MYNLGIDIGNTFTDFVLLETLSGYLAFGKTLTTHDDLTQGVLVGFDELLERNEVEALEIHAIHLGSMLVDQLDIANLQSRLRALDFRGQFWLMTAGGWLVAPEEARQLPAAQLRSSSAGGAMAGAFFSHIGRYANLLTIDIGGANAELSLIIQHKPQFILKSLAPNEPGAGNRSAIEPVIEVVDVSVGGRSIIYLNEQGELRVGPDIVLPEFGPVCYNKGGTQPTLTDASLVLGYLGERFFLGGVIELNRAAAVKAINEQIARPLGMSVEEAAMAAHRQVNEQIAAAARQLLTQLSPEQEPAELVAIGGGGPVHACELARQLRISEVMVPVGAGVTSALGCLVAPVATARIQEYFSSLDTTDWGFLNELLRQIADEGRAALQQAGLDVAAATVERAGFMRLLGIAEVVYVTLPDGELGPDSLPAIREVFVAEYRRRGRFVVEGRTIEAVAWQVLVRMPALRFGPRRVDAFNKYSIGGKDFSALKGYRQVYYLGDPVPCACPIYDRHRIRPNDTLSGPVIIEEDETTIVIEPKTYVRMDTNRNLFINVRL</sequence>
<evidence type="ECO:0000259" key="1">
    <source>
        <dbReference type="Pfam" id="PF01968"/>
    </source>
</evidence>
<feature type="domain" description="Hydantoinase A/oxoprolinase" evidence="1">
    <location>
        <begin position="75"/>
        <end position="348"/>
    </location>
</feature>
<dbReference type="Pfam" id="PF05378">
    <property type="entry name" value="Hydant_A_N"/>
    <property type="match status" value="1"/>
</dbReference>
<evidence type="ECO:0000313" key="4">
    <source>
        <dbReference type="EMBL" id="GAA4419831.1"/>
    </source>
</evidence>
<name>A0ABP8KZI0_9BACT</name>
<dbReference type="InterPro" id="IPR008040">
    <property type="entry name" value="Hydant_A_N"/>
</dbReference>
<feature type="domain" description="Acetophenone carboxylase-like C-terminal" evidence="3">
    <location>
        <begin position="481"/>
        <end position="542"/>
    </location>
</feature>
<dbReference type="InterPro" id="IPR045079">
    <property type="entry name" value="Oxoprolinase-like"/>
</dbReference>
<dbReference type="PANTHER" id="PTHR11365:SF23">
    <property type="entry name" value="HYPOTHETICAL 5-OXOPROLINASE (EUROFUNG)-RELATED"/>
    <property type="match status" value="1"/>
</dbReference>
<dbReference type="EMBL" id="BAABHB010000019">
    <property type="protein sequence ID" value="GAA4419831.1"/>
    <property type="molecule type" value="Genomic_DNA"/>
</dbReference>
<comment type="caution">
    <text evidence="4">The sequence shown here is derived from an EMBL/GenBank/DDBJ whole genome shotgun (WGS) entry which is preliminary data.</text>
</comment>
<dbReference type="PANTHER" id="PTHR11365">
    <property type="entry name" value="5-OXOPROLINASE RELATED"/>
    <property type="match status" value="1"/>
</dbReference>
<evidence type="ECO:0008006" key="6">
    <source>
        <dbReference type="Google" id="ProtNLM"/>
    </source>
</evidence>
<dbReference type="Pfam" id="PF19278">
    <property type="entry name" value="Hydant_A_C"/>
    <property type="match status" value="1"/>
</dbReference>
<organism evidence="4 5">
    <name type="scientific">Nibrella viscosa</name>
    <dbReference type="NCBI Taxonomy" id="1084524"/>
    <lineage>
        <taxon>Bacteria</taxon>
        <taxon>Pseudomonadati</taxon>
        <taxon>Bacteroidota</taxon>
        <taxon>Cytophagia</taxon>
        <taxon>Cytophagales</taxon>
        <taxon>Spirosomataceae</taxon>
        <taxon>Nibrella</taxon>
    </lineage>
</organism>
<accession>A0ABP8KZI0</accession>
<keyword evidence="5" id="KW-1185">Reference proteome</keyword>
<feature type="domain" description="Hydantoinase/oxoprolinase N-terminal" evidence="2">
    <location>
        <begin position="4"/>
        <end position="65"/>
    </location>
</feature>
<evidence type="ECO:0000259" key="2">
    <source>
        <dbReference type="Pfam" id="PF05378"/>
    </source>
</evidence>
<dbReference type="RefSeq" id="WP_345271237.1">
    <property type="nucleotide sequence ID" value="NZ_BAABHB010000019.1"/>
</dbReference>
<dbReference type="InterPro" id="IPR002821">
    <property type="entry name" value="Hydantoinase_A"/>
</dbReference>
<reference evidence="5" key="1">
    <citation type="journal article" date="2019" name="Int. J. Syst. Evol. Microbiol.">
        <title>The Global Catalogue of Microorganisms (GCM) 10K type strain sequencing project: providing services to taxonomists for standard genome sequencing and annotation.</title>
        <authorList>
            <consortium name="The Broad Institute Genomics Platform"/>
            <consortium name="The Broad Institute Genome Sequencing Center for Infectious Disease"/>
            <person name="Wu L."/>
            <person name="Ma J."/>
        </authorList>
    </citation>
    <scope>NUCLEOTIDE SEQUENCE [LARGE SCALE GENOMIC DNA]</scope>
    <source>
        <strain evidence="5">JCM 17925</strain>
    </source>
</reference>
<protein>
    <recommendedName>
        <fullName evidence="6">N-methylhydantoinase A/oxoprolinase/acetone carboxylase, beta subunit</fullName>
    </recommendedName>
</protein>
<proteinExistence type="predicted"/>